<evidence type="ECO:0000256" key="1">
    <source>
        <dbReference type="ARBA" id="ARBA00004613"/>
    </source>
</evidence>
<evidence type="ECO:0000256" key="2">
    <source>
        <dbReference type="ARBA" id="ARBA00006370"/>
    </source>
</evidence>
<keyword evidence="8" id="KW-1185">Reference proteome</keyword>
<dbReference type="GO" id="GO:0032934">
    <property type="term" value="F:sterol binding"/>
    <property type="evidence" value="ECO:0007669"/>
    <property type="project" value="InterPro"/>
</dbReference>
<keyword evidence="5" id="KW-1015">Disulfide bond</keyword>
<proteinExistence type="inferred from homology"/>
<dbReference type="PANTHER" id="PTHR11306">
    <property type="entry name" value="NIEMANN PICK TYPE C2 PROTEIN NPC2-RELATED"/>
    <property type="match status" value="1"/>
</dbReference>
<evidence type="ECO:0000259" key="6">
    <source>
        <dbReference type="SMART" id="SM00737"/>
    </source>
</evidence>
<comment type="subcellular location">
    <subcellularLocation>
        <location evidence="1">Secreted</location>
    </subcellularLocation>
</comment>
<dbReference type="STRING" id="34690.A0A182TRR3"/>
<keyword evidence="3" id="KW-0964">Secreted</keyword>
<feature type="domain" description="MD-2-related lipid-recognition" evidence="6">
    <location>
        <begin position="123"/>
        <end position="257"/>
    </location>
</feature>
<evidence type="ECO:0000256" key="5">
    <source>
        <dbReference type="ARBA" id="ARBA00023157"/>
    </source>
</evidence>
<dbReference type="Proteomes" id="UP000075902">
    <property type="component" value="Unassembled WGS sequence"/>
</dbReference>
<dbReference type="SMART" id="SM00737">
    <property type="entry name" value="ML"/>
    <property type="match status" value="1"/>
</dbReference>
<dbReference type="VEuPathDB" id="VectorBase:AMEC007154"/>
<reference evidence="8" key="1">
    <citation type="submission" date="2014-01" db="EMBL/GenBank/DDBJ databases">
        <title>The Genome Sequence of Anopheles melas CM1001059_A (V2).</title>
        <authorList>
            <consortium name="The Broad Institute Genomics Platform"/>
            <person name="Neafsey D.E."/>
            <person name="Besansky N."/>
            <person name="Howell P."/>
            <person name="Walton C."/>
            <person name="Young S.K."/>
            <person name="Zeng Q."/>
            <person name="Gargeya S."/>
            <person name="Fitzgerald M."/>
            <person name="Haas B."/>
            <person name="Abouelleil A."/>
            <person name="Allen A.W."/>
            <person name="Alvarado L."/>
            <person name="Arachchi H.M."/>
            <person name="Berlin A.M."/>
            <person name="Chapman S.B."/>
            <person name="Gainer-Dewar J."/>
            <person name="Goldberg J."/>
            <person name="Griggs A."/>
            <person name="Gujja S."/>
            <person name="Hansen M."/>
            <person name="Howarth C."/>
            <person name="Imamovic A."/>
            <person name="Ireland A."/>
            <person name="Larimer J."/>
            <person name="McCowan C."/>
            <person name="Murphy C."/>
            <person name="Pearson M."/>
            <person name="Poon T.W."/>
            <person name="Priest M."/>
            <person name="Roberts A."/>
            <person name="Saif S."/>
            <person name="Shea T."/>
            <person name="Sisk P."/>
            <person name="Sykes S."/>
            <person name="Wortman J."/>
            <person name="Nusbaum C."/>
            <person name="Birren B."/>
        </authorList>
    </citation>
    <scope>NUCLEOTIDE SEQUENCE [LARGE SCALE GENOMIC DNA]</scope>
    <source>
        <strain evidence="8">CM1001059</strain>
    </source>
</reference>
<keyword evidence="4" id="KW-0732">Signal</keyword>
<dbReference type="EnsemblMetazoa" id="AMEC007154-RA">
    <property type="protein sequence ID" value="AMEC007154-PA"/>
    <property type="gene ID" value="AMEC007154"/>
</dbReference>
<evidence type="ECO:0000256" key="4">
    <source>
        <dbReference type="ARBA" id="ARBA00022729"/>
    </source>
</evidence>
<dbReference type="InterPro" id="IPR033916">
    <property type="entry name" value="ML_Npc2-like"/>
</dbReference>
<dbReference type="InterPro" id="IPR014756">
    <property type="entry name" value="Ig_E-set"/>
</dbReference>
<reference evidence="7" key="2">
    <citation type="submission" date="2020-05" db="UniProtKB">
        <authorList>
            <consortium name="EnsemblMetazoa"/>
        </authorList>
    </citation>
    <scope>IDENTIFICATION</scope>
    <source>
        <strain evidence="7">CM1001059</strain>
    </source>
</reference>
<evidence type="ECO:0000313" key="8">
    <source>
        <dbReference type="Proteomes" id="UP000075902"/>
    </source>
</evidence>
<protein>
    <recommendedName>
        <fullName evidence="6">MD-2-related lipid-recognition domain-containing protein</fullName>
    </recommendedName>
</protein>
<dbReference type="FunFam" id="2.60.40.770:FF:000001">
    <property type="entry name" value="NPC intracellular cholesterol transporter 2"/>
    <property type="match status" value="1"/>
</dbReference>
<dbReference type="InterPro" id="IPR039670">
    <property type="entry name" value="NPC2-like"/>
</dbReference>
<dbReference type="PANTHER" id="PTHR11306:SF36">
    <property type="entry name" value="NIEMANN-PICK TYPE C-2C-RELATED"/>
    <property type="match status" value="1"/>
</dbReference>
<dbReference type="Pfam" id="PF02221">
    <property type="entry name" value="E1_DerP2_DerF2"/>
    <property type="match status" value="1"/>
</dbReference>
<comment type="similarity">
    <text evidence="2">Belongs to the NPC2 family.</text>
</comment>
<sequence>MFLSSTVVDGGILRWWDRWWKFHRNPFVSSSLVFEDCGTKYDVISINLSSCATAPCTMHRGTNVKVKAEFSANGASTDSVLKHEAYFILNSVKTKAVITPTTCEGSVCPLQGTQGLLFSADIYVNADLPPQGPLPVSVDVTGCRTTPCELPKGQDASVLVDFTADRHLTALVPKVHASFGGVTVPFELPDDRKDGCQWLVGGMCPVSQDEDVTYELRLPVLAVYPSMSLTVELQLINQRVDREHWDGETVGDVLVGAQRAAGALEPGAGVGELSRQRYNGSTISTKTTTEKASSQLTGSEIDVSDHILSTHQITGRSSAAQDVHIGGLRASVGAGTANVTVHYGRHKGNQEKCSEHGCLFSVTVAAKQTATCPPSPVISNSIVTVTPVSGASTGAVPVSVTDCPAVSGQEVLMLLQPLRRCSDGHNLCRRAEAEQWLVVVVGKLQLQVDGDARERCRSRCAQVIVDELTRRHRAAASFEEVARIRLIGRQIVRYAEIAQKDVQRRPDRLGGTGRNEVTVHIDHTADRDDAGFHRAAYNAHILRDGCIVGTCQRRNAQEQVLKSTVMPANGAAAGVLRW</sequence>
<name>A0A182TRR3_9DIPT</name>
<dbReference type="Gene3D" id="2.60.40.770">
    <property type="match status" value="2"/>
</dbReference>
<dbReference type="AlphaFoldDB" id="A0A182TRR3"/>
<organism evidence="7 8">
    <name type="scientific">Anopheles melas</name>
    <dbReference type="NCBI Taxonomy" id="34690"/>
    <lineage>
        <taxon>Eukaryota</taxon>
        <taxon>Metazoa</taxon>
        <taxon>Ecdysozoa</taxon>
        <taxon>Arthropoda</taxon>
        <taxon>Hexapoda</taxon>
        <taxon>Insecta</taxon>
        <taxon>Pterygota</taxon>
        <taxon>Neoptera</taxon>
        <taxon>Endopterygota</taxon>
        <taxon>Diptera</taxon>
        <taxon>Nematocera</taxon>
        <taxon>Culicoidea</taxon>
        <taxon>Culicidae</taxon>
        <taxon>Anophelinae</taxon>
        <taxon>Anopheles</taxon>
    </lineage>
</organism>
<dbReference type="GO" id="GO:0005576">
    <property type="term" value="C:extracellular region"/>
    <property type="evidence" value="ECO:0007669"/>
    <property type="project" value="UniProtKB-SubCell"/>
</dbReference>
<dbReference type="GO" id="GO:0032367">
    <property type="term" value="P:intracellular cholesterol transport"/>
    <property type="evidence" value="ECO:0007669"/>
    <property type="project" value="InterPro"/>
</dbReference>
<accession>A0A182TRR3</accession>
<dbReference type="CDD" id="cd00916">
    <property type="entry name" value="Npc2_like"/>
    <property type="match status" value="1"/>
</dbReference>
<evidence type="ECO:0000313" key="7">
    <source>
        <dbReference type="EnsemblMetazoa" id="AMEC007154-PA"/>
    </source>
</evidence>
<dbReference type="InterPro" id="IPR003172">
    <property type="entry name" value="ML_dom"/>
</dbReference>
<dbReference type="SUPFAM" id="SSF81296">
    <property type="entry name" value="E set domains"/>
    <property type="match status" value="2"/>
</dbReference>
<evidence type="ECO:0000256" key="3">
    <source>
        <dbReference type="ARBA" id="ARBA00022525"/>
    </source>
</evidence>